<protein>
    <submittedName>
        <fullName evidence="4">Signal transduction protein</fullName>
    </submittedName>
</protein>
<dbReference type="HOGENOM" id="CLU_027866_1_0_7"/>
<reference evidence="4 5" key="1">
    <citation type="journal article" date="2015" name="Genome Announc.">
        <title>Genomes of Geoalkalibacter ferrihydriticus Z-0531T and Geoalkalibacter subterraneus Red1T, Two Haloalkaliphilic Metal-Reducing Deltaproteobacteria.</title>
        <authorList>
            <person name="Badalamenti J.P."/>
            <person name="Krajmalnik-Brown R."/>
            <person name="Torres C.I."/>
            <person name="Bond D.R."/>
        </authorList>
    </citation>
    <scope>NUCLEOTIDE SEQUENCE [LARGE SCALE GENOMIC DNA]</scope>
    <source>
        <strain evidence="4 5">Red1</strain>
    </source>
</reference>
<name>A0A0B5FBQ0_9BACT</name>
<dbReference type="Pfam" id="PF03445">
    <property type="entry name" value="DUF294"/>
    <property type="match status" value="1"/>
</dbReference>
<dbReference type="GO" id="GO:0008773">
    <property type="term" value="F:[protein-PII] uridylyltransferase activity"/>
    <property type="evidence" value="ECO:0007669"/>
    <property type="project" value="InterPro"/>
</dbReference>
<dbReference type="Gene3D" id="3.10.580.10">
    <property type="entry name" value="CBS-domain"/>
    <property type="match status" value="1"/>
</dbReference>
<dbReference type="CDD" id="cd17775">
    <property type="entry name" value="CBS_pair_bact_arch"/>
    <property type="match status" value="1"/>
</dbReference>
<proteinExistence type="predicted"/>
<feature type="domain" description="CBS" evidence="3">
    <location>
        <begin position="15"/>
        <end position="72"/>
    </location>
</feature>
<dbReference type="OrthoDB" id="9808528at2"/>
<evidence type="ECO:0000259" key="3">
    <source>
        <dbReference type="PROSITE" id="PS51371"/>
    </source>
</evidence>
<keyword evidence="5" id="KW-1185">Reference proteome</keyword>
<dbReference type="KEGG" id="gsb:GSUB_01990"/>
<evidence type="ECO:0000313" key="4">
    <source>
        <dbReference type="EMBL" id="AJF05582.1"/>
    </source>
</evidence>
<keyword evidence="1 2" id="KW-0129">CBS domain</keyword>
<dbReference type="STRING" id="483547.GSUB_01990"/>
<dbReference type="InterPro" id="IPR046342">
    <property type="entry name" value="CBS_dom_sf"/>
</dbReference>
<dbReference type="InterPro" id="IPR000644">
    <property type="entry name" value="CBS_dom"/>
</dbReference>
<dbReference type="InterPro" id="IPR005105">
    <property type="entry name" value="GlnD_Uridyltrans_N"/>
</dbReference>
<sequence>MAEQNIFFLPVREFCRREYFTCTVDENVMELARTMRDHNVSSLVVLDSDDPVGIITDRDLRRKVVAEGADPTGLLARDIMSGPLIVVREEDNFFEVVYQMSHHGIHRLGVVDHDNRLCGMVNESDLIRIQTQSPQHLAKEIEKAADREVLKGYHAEIEEMIVSLADAGVKTRDLVRLISDLNDRIQRRLIELLRQEQRFTELTDDFAFVVMGSEGRSEQTLKTDQDNAIIYADHLDQEQIAGLEEFSLALIDGLIEIGVPSCPGGIMAKNAFWRRPLTPWREALESWISAPSPENIMNFSMFSDLRTLHGDHSLEEQLKAHILCRTREDDVFIARMAANAARFHSPLTIFGNFKREKDGPHKGKIDLKKAGIFTLTEGIKTLALEKGRLGGSTPEKIAWLRQQGVFTAQKAGDIDAAFNLLVFLRLRCQTLAIREGREPSNYVDPDKLDRVEKNRLHTALEVVKSFQGFLRSHFQLDLITN</sequence>
<evidence type="ECO:0000256" key="2">
    <source>
        <dbReference type="PROSITE-ProRule" id="PRU00703"/>
    </source>
</evidence>
<feature type="domain" description="CBS" evidence="3">
    <location>
        <begin position="80"/>
        <end position="140"/>
    </location>
</feature>
<evidence type="ECO:0000313" key="5">
    <source>
        <dbReference type="Proteomes" id="UP000035036"/>
    </source>
</evidence>
<evidence type="ECO:0000256" key="1">
    <source>
        <dbReference type="ARBA" id="ARBA00023122"/>
    </source>
</evidence>
<dbReference type="SMART" id="SM00116">
    <property type="entry name" value="CBS"/>
    <property type="match status" value="2"/>
</dbReference>
<dbReference type="SUPFAM" id="SSF54631">
    <property type="entry name" value="CBS-domain pair"/>
    <property type="match status" value="1"/>
</dbReference>
<accession>A0A0B5FBQ0</accession>
<gene>
    <name evidence="4" type="ORF">GSUB_01990</name>
</gene>
<dbReference type="PROSITE" id="PS51371">
    <property type="entry name" value="CBS"/>
    <property type="match status" value="2"/>
</dbReference>
<dbReference type="RefSeq" id="WP_040198964.1">
    <property type="nucleotide sequence ID" value="NZ_CP010311.1"/>
</dbReference>
<dbReference type="Proteomes" id="UP000035036">
    <property type="component" value="Chromosome"/>
</dbReference>
<dbReference type="CDD" id="cd05401">
    <property type="entry name" value="NT_GlnE_GlnD_like"/>
    <property type="match status" value="1"/>
</dbReference>
<dbReference type="AlphaFoldDB" id="A0A0B5FBQ0"/>
<dbReference type="EMBL" id="CP010311">
    <property type="protein sequence ID" value="AJF05582.1"/>
    <property type="molecule type" value="Genomic_DNA"/>
</dbReference>
<dbReference type="Pfam" id="PF00571">
    <property type="entry name" value="CBS"/>
    <property type="match status" value="2"/>
</dbReference>
<dbReference type="PANTHER" id="PTHR43080:SF2">
    <property type="entry name" value="CBS DOMAIN-CONTAINING PROTEIN"/>
    <property type="match status" value="1"/>
</dbReference>
<dbReference type="InterPro" id="IPR051257">
    <property type="entry name" value="Diverse_CBS-Domain"/>
</dbReference>
<dbReference type="Pfam" id="PF10335">
    <property type="entry name" value="DUF294_C"/>
    <property type="match status" value="1"/>
</dbReference>
<organism evidence="4 5">
    <name type="scientific">Geoalkalibacter subterraneus</name>
    <dbReference type="NCBI Taxonomy" id="483547"/>
    <lineage>
        <taxon>Bacteria</taxon>
        <taxon>Pseudomonadati</taxon>
        <taxon>Thermodesulfobacteriota</taxon>
        <taxon>Desulfuromonadia</taxon>
        <taxon>Desulfuromonadales</taxon>
        <taxon>Geoalkalibacteraceae</taxon>
        <taxon>Geoalkalibacter</taxon>
    </lineage>
</organism>
<dbReference type="PANTHER" id="PTHR43080">
    <property type="entry name" value="CBS DOMAIN-CONTAINING PROTEIN CBSX3, MITOCHONDRIAL"/>
    <property type="match status" value="1"/>
</dbReference>
<dbReference type="InterPro" id="IPR018821">
    <property type="entry name" value="DUF294_put_nucleoTrafse_sb-bd"/>
</dbReference>